<feature type="transmembrane region" description="Helical" evidence="19">
    <location>
        <begin position="15"/>
        <end position="33"/>
    </location>
</feature>
<keyword evidence="4" id="KW-0716">Sensory transduction</keyword>
<evidence type="ECO:0000256" key="16">
    <source>
        <dbReference type="ARBA" id="ARBA00067967"/>
    </source>
</evidence>
<evidence type="ECO:0000256" key="11">
    <source>
        <dbReference type="ARBA" id="ARBA00023180"/>
    </source>
</evidence>
<proteinExistence type="inferred from homology"/>
<keyword evidence="8" id="KW-0969">Cilium</keyword>
<keyword evidence="2" id="KW-1003">Cell membrane</keyword>
<comment type="similarity">
    <text evidence="14">Belongs to the nematode receptor-like protein str family.</text>
</comment>
<evidence type="ECO:0000256" key="17">
    <source>
        <dbReference type="ARBA" id="ARBA00078653"/>
    </source>
</evidence>
<feature type="transmembrane region" description="Helical" evidence="19">
    <location>
        <begin position="282"/>
        <end position="308"/>
    </location>
</feature>
<feature type="transmembrane region" description="Helical" evidence="19">
    <location>
        <begin position="45"/>
        <end position="68"/>
    </location>
</feature>
<organism evidence="20 21">
    <name type="scientific">Caenorhabditis angaria</name>
    <dbReference type="NCBI Taxonomy" id="860376"/>
    <lineage>
        <taxon>Eukaryota</taxon>
        <taxon>Metazoa</taxon>
        <taxon>Ecdysozoa</taxon>
        <taxon>Nematoda</taxon>
        <taxon>Chromadorea</taxon>
        <taxon>Rhabditida</taxon>
        <taxon>Rhabditina</taxon>
        <taxon>Rhabditomorpha</taxon>
        <taxon>Rhabditoidea</taxon>
        <taxon>Rhabditidae</taxon>
        <taxon>Peloderinae</taxon>
        <taxon>Caenorhabditis</taxon>
    </lineage>
</organism>
<evidence type="ECO:0000256" key="14">
    <source>
        <dbReference type="ARBA" id="ARBA00061678"/>
    </source>
</evidence>
<dbReference type="PANTHER" id="PTHR22943">
    <property type="entry name" value="7-TRANSMEMBRANE DOMAIN RECEPTOR C.ELEGANS"/>
    <property type="match status" value="1"/>
</dbReference>
<sequence>MSDVFWLNLTTGCEYFGLAMSILGNSMLLGCLLKRPNEGIGSYKYLMITFSIFSLFYTAVETFLRPLLHHYDNTLFVIQRKRFDYSTTVARAISSIYCGCFAMSFVLFALHFLYRYFAACKPDNLRHFQGKKFLYWVFGAILISLTWSACAFFCYPHTSRTDSSLRYVLATSYGLEFNSVDYVPYNYYVYPNNGTEKQLNMLNMIGVIHHVTVMQISLGIVQNYGIKTYSTICAFKGTSTRTKRLQKQLFHALVIQTLIPLICMFLPNTILMVASFVDFIEFGAYANICVVMAHIYPGIDPFVTLFLIKDFRRYIKSIIFRTELSVGNSTVTQSVAKK</sequence>
<evidence type="ECO:0000256" key="8">
    <source>
        <dbReference type="ARBA" id="ARBA00023069"/>
    </source>
</evidence>
<evidence type="ECO:0000313" key="21">
    <source>
        <dbReference type="Proteomes" id="UP001152747"/>
    </source>
</evidence>
<protein>
    <recommendedName>
        <fullName evidence="16">Serpentine receptor class r-10</fullName>
    </recommendedName>
    <alternativeName>
        <fullName evidence="17">Odorant response abnormal protein 10</fullName>
    </alternativeName>
    <alternativeName>
        <fullName evidence="18">Olfactory receptor 10</fullName>
    </alternativeName>
</protein>
<feature type="transmembrane region" description="Helical" evidence="19">
    <location>
        <begin position="249"/>
        <end position="276"/>
    </location>
</feature>
<evidence type="ECO:0000256" key="12">
    <source>
        <dbReference type="ARBA" id="ARBA00023273"/>
    </source>
</evidence>
<dbReference type="AlphaFoldDB" id="A0A9P1IVU6"/>
<evidence type="ECO:0000256" key="1">
    <source>
        <dbReference type="ARBA" id="ARBA00004272"/>
    </source>
</evidence>
<keyword evidence="5 19" id="KW-0812">Transmembrane</keyword>
<dbReference type="GO" id="GO:0006935">
    <property type="term" value="P:chemotaxis"/>
    <property type="evidence" value="ECO:0007669"/>
    <property type="project" value="UniProtKB-KW"/>
</dbReference>
<keyword evidence="9 19" id="KW-0472">Membrane</keyword>
<evidence type="ECO:0000256" key="5">
    <source>
        <dbReference type="ARBA" id="ARBA00022692"/>
    </source>
</evidence>
<keyword evidence="6" id="KW-0552">Olfaction</keyword>
<dbReference type="GO" id="GO:0038022">
    <property type="term" value="F:G protein-coupled olfactory receptor activity"/>
    <property type="evidence" value="ECO:0007669"/>
    <property type="project" value="TreeGrafter"/>
</dbReference>
<accession>A0A9P1IVU6</accession>
<comment type="subcellular location">
    <subcellularLocation>
        <location evidence="1">Cell projection</location>
        <location evidence="1">Cilium membrane</location>
        <topology evidence="1">Multi-pass membrane protein</topology>
    </subcellularLocation>
</comment>
<evidence type="ECO:0000256" key="19">
    <source>
        <dbReference type="SAM" id="Phobius"/>
    </source>
</evidence>
<dbReference type="Gene3D" id="1.20.1070.10">
    <property type="entry name" value="Rhodopsin 7-helix transmembrane proteins"/>
    <property type="match status" value="1"/>
</dbReference>
<dbReference type="Pfam" id="PF10326">
    <property type="entry name" value="7TM_GPCR_Str"/>
    <property type="match status" value="1"/>
</dbReference>
<feature type="transmembrane region" description="Helical" evidence="19">
    <location>
        <begin position="133"/>
        <end position="158"/>
    </location>
</feature>
<keyword evidence="7 19" id="KW-1133">Transmembrane helix</keyword>
<evidence type="ECO:0000256" key="4">
    <source>
        <dbReference type="ARBA" id="ARBA00022606"/>
    </source>
</evidence>
<keyword evidence="21" id="KW-1185">Reference proteome</keyword>
<dbReference type="GO" id="GO:0060170">
    <property type="term" value="C:ciliary membrane"/>
    <property type="evidence" value="ECO:0007669"/>
    <property type="project" value="UniProtKB-SubCell"/>
</dbReference>
<evidence type="ECO:0000256" key="13">
    <source>
        <dbReference type="ARBA" id="ARBA00054965"/>
    </source>
</evidence>
<comment type="function">
    <text evidence="13">An odorant receptor which affects chemotaxis to the volatile odorant diacetyl. Specifies AWA neuronal cell fate via the odr-7 pathway.</text>
</comment>
<evidence type="ECO:0000256" key="3">
    <source>
        <dbReference type="ARBA" id="ARBA00022500"/>
    </source>
</evidence>
<dbReference type="Proteomes" id="UP001152747">
    <property type="component" value="Unassembled WGS sequence"/>
</dbReference>
<dbReference type="InterPro" id="IPR019428">
    <property type="entry name" value="7TM_GPCR_serpentine_rcpt_Str"/>
</dbReference>
<reference evidence="20" key="1">
    <citation type="submission" date="2022-11" db="EMBL/GenBank/DDBJ databases">
        <authorList>
            <person name="Kikuchi T."/>
        </authorList>
    </citation>
    <scope>NUCLEOTIDE SEQUENCE</scope>
    <source>
        <strain evidence="20">PS1010</strain>
    </source>
</reference>
<comment type="caution">
    <text evidence="20">The sequence shown here is derived from an EMBL/GenBank/DDBJ whole genome shotgun (WGS) entry which is preliminary data.</text>
</comment>
<evidence type="ECO:0000256" key="6">
    <source>
        <dbReference type="ARBA" id="ARBA00022725"/>
    </source>
</evidence>
<gene>
    <name evidence="20" type="ORF">CAMP_LOCUS13791</name>
</gene>
<evidence type="ECO:0000256" key="2">
    <source>
        <dbReference type="ARBA" id="ARBA00022475"/>
    </source>
</evidence>
<keyword evidence="3" id="KW-0145">Chemotaxis</keyword>
<evidence type="ECO:0000256" key="7">
    <source>
        <dbReference type="ARBA" id="ARBA00022989"/>
    </source>
</evidence>
<evidence type="ECO:0000256" key="9">
    <source>
        <dbReference type="ARBA" id="ARBA00023136"/>
    </source>
</evidence>
<dbReference type="FunFam" id="1.20.1070.10:FF:000128">
    <property type="entry name" value="Seven TM Receptor"/>
    <property type="match status" value="1"/>
</dbReference>
<dbReference type="PANTHER" id="PTHR22943:SF59">
    <property type="entry name" value="G-PROTEIN COUPLED RECEPTORS FAMILY 1 PROFILE DOMAIN-CONTAINING PROTEIN"/>
    <property type="match status" value="1"/>
</dbReference>
<keyword evidence="12" id="KW-0966">Cell projection</keyword>
<evidence type="ECO:0000256" key="10">
    <source>
        <dbReference type="ARBA" id="ARBA00023170"/>
    </source>
</evidence>
<name>A0A9P1IVU6_9PELO</name>
<dbReference type="SUPFAM" id="SSF81321">
    <property type="entry name" value="Family A G protein-coupled receptor-like"/>
    <property type="match status" value="1"/>
</dbReference>
<dbReference type="EMBL" id="CANHGI010000005">
    <property type="protein sequence ID" value="CAI5451154.1"/>
    <property type="molecule type" value="Genomic_DNA"/>
</dbReference>
<feature type="transmembrane region" description="Helical" evidence="19">
    <location>
        <begin position="88"/>
        <end position="113"/>
    </location>
</feature>
<comment type="subunit">
    <text evidence="15">Interacts with odr-4.</text>
</comment>
<feature type="transmembrane region" description="Helical" evidence="19">
    <location>
        <begin position="201"/>
        <end position="221"/>
    </location>
</feature>
<evidence type="ECO:0000256" key="15">
    <source>
        <dbReference type="ARBA" id="ARBA00064300"/>
    </source>
</evidence>
<dbReference type="OrthoDB" id="5782260at2759"/>
<keyword evidence="11" id="KW-0325">Glycoprotein</keyword>
<evidence type="ECO:0000256" key="18">
    <source>
        <dbReference type="ARBA" id="ARBA00082489"/>
    </source>
</evidence>
<dbReference type="GO" id="GO:0042048">
    <property type="term" value="P:olfactory behavior"/>
    <property type="evidence" value="ECO:0007669"/>
    <property type="project" value="TreeGrafter"/>
</dbReference>
<evidence type="ECO:0000313" key="20">
    <source>
        <dbReference type="EMBL" id="CAI5451154.1"/>
    </source>
</evidence>
<keyword evidence="10" id="KW-0675">Receptor</keyword>